<dbReference type="GO" id="GO:0006364">
    <property type="term" value="P:rRNA processing"/>
    <property type="evidence" value="ECO:0007669"/>
    <property type="project" value="UniProtKB-KW"/>
</dbReference>
<feature type="region of interest" description="Disordered" evidence="3">
    <location>
        <begin position="1"/>
        <end position="50"/>
    </location>
</feature>
<gene>
    <name evidence="4" type="ORF">PNEG_03380</name>
</gene>
<evidence type="ECO:0008006" key="6">
    <source>
        <dbReference type="Google" id="ProtNLM"/>
    </source>
</evidence>
<dbReference type="Proteomes" id="UP000011958">
    <property type="component" value="Unassembled WGS sequence"/>
</dbReference>
<organism evidence="4 5">
    <name type="scientific">Pneumocystis murina (strain B123)</name>
    <name type="common">Mouse pneumocystis pneumonia agent</name>
    <name type="synonym">Pneumocystis carinii f. sp. muris</name>
    <dbReference type="NCBI Taxonomy" id="1069680"/>
    <lineage>
        <taxon>Eukaryota</taxon>
        <taxon>Fungi</taxon>
        <taxon>Dikarya</taxon>
        <taxon>Ascomycota</taxon>
        <taxon>Taphrinomycotina</taxon>
        <taxon>Pneumocystomycetes</taxon>
        <taxon>Pneumocystaceae</taxon>
        <taxon>Pneumocystis</taxon>
    </lineage>
</organism>
<dbReference type="VEuPathDB" id="FungiDB:PNEG_03380"/>
<evidence type="ECO:0000313" key="4">
    <source>
        <dbReference type="EMBL" id="EMR08211.1"/>
    </source>
</evidence>
<keyword evidence="5" id="KW-1185">Reference proteome</keyword>
<evidence type="ECO:0000256" key="3">
    <source>
        <dbReference type="SAM" id="MobiDB-lite"/>
    </source>
</evidence>
<dbReference type="STRING" id="1069680.M7NM44"/>
<dbReference type="GeneID" id="19897067"/>
<reference evidence="5" key="1">
    <citation type="journal article" date="2016" name="Nat. Commun.">
        <title>Genome analysis of three Pneumocystis species reveals adaptation mechanisms to life exclusively in mammalian hosts.</title>
        <authorList>
            <person name="Ma L."/>
            <person name="Chen Z."/>
            <person name="Huang D.W."/>
            <person name="Kutty G."/>
            <person name="Ishihara M."/>
            <person name="Wang H."/>
            <person name="Abouelleil A."/>
            <person name="Bishop L."/>
            <person name="Davey E."/>
            <person name="Deng R."/>
            <person name="Deng X."/>
            <person name="Fan L."/>
            <person name="Fantoni G."/>
            <person name="Fitzgerald M."/>
            <person name="Gogineni E."/>
            <person name="Goldberg J.M."/>
            <person name="Handley G."/>
            <person name="Hu X."/>
            <person name="Huber C."/>
            <person name="Jiao X."/>
            <person name="Jones K."/>
            <person name="Levin J.Z."/>
            <person name="Liu Y."/>
            <person name="Macdonald P."/>
            <person name="Melnikov A."/>
            <person name="Raley C."/>
            <person name="Sassi M."/>
            <person name="Sherman B.T."/>
            <person name="Song X."/>
            <person name="Sykes S."/>
            <person name="Tran B."/>
            <person name="Walsh L."/>
            <person name="Xia Y."/>
            <person name="Yang J."/>
            <person name="Young S."/>
            <person name="Zeng Q."/>
            <person name="Zheng X."/>
            <person name="Stephens R."/>
            <person name="Nusbaum C."/>
            <person name="Birren B.W."/>
            <person name="Azadi P."/>
            <person name="Lempicki R.A."/>
            <person name="Cuomo C.A."/>
            <person name="Kovacs J.A."/>
        </authorList>
    </citation>
    <scope>NUCLEOTIDE SEQUENCE [LARGE SCALE GENOMIC DNA]</scope>
    <source>
        <strain evidence="5">B123</strain>
    </source>
</reference>
<dbReference type="AlphaFoldDB" id="M7NM44"/>
<dbReference type="PANTHER" id="PTHR21250">
    <property type="entry name" value="PRE-RRNA-PROCESSING PROTEIN TSR2 HOMOLOG"/>
    <property type="match status" value="1"/>
</dbReference>
<dbReference type="InterPro" id="IPR019398">
    <property type="entry name" value="Pre-rRNA_process_TSR2"/>
</dbReference>
<protein>
    <recommendedName>
        <fullName evidence="6">Pre-rRNA-processing protein TSR2</fullName>
    </recommendedName>
</protein>
<proteinExistence type="inferred from homology"/>
<keyword evidence="2" id="KW-0698">rRNA processing</keyword>
<evidence type="ECO:0000256" key="1">
    <source>
        <dbReference type="ARBA" id="ARBA00006524"/>
    </source>
</evidence>
<dbReference type="EMBL" id="AFWA02000017">
    <property type="protein sequence ID" value="EMR08211.1"/>
    <property type="molecule type" value="Genomic_DNA"/>
</dbReference>
<comment type="caution">
    <text evidence="4">The sequence shown here is derived from an EMBL/GenBank/DDBJ whole genome shotgun (WGS) entry which is preliminary data.</text>
</comment>
<sequence>MYRRSLPDNQPPNKRPRSEAVLPADFFDSTEIQADNESNDTSPPPSPSYWARERLFDETFEQMVYDERVVNLIKRREEIKNQPKQLNIQSEEENSLKKEVFLEQNASEYESDTSIIKSDSDSDSETRVKTSLEEWKKYFELGASLCLYNWEILSTAVISCWGGPNSGEKRDWLCGVICDLIENMPLISVEEVEGVLLQVMEDEFNVIVEDGSVEEVAKKIITLYRKCKEGEIREIEEWYEGWKNGSCRMSRMKEVVPKGDSEDEEC</sequence>
<dbReference type="OrthoDB" id="263560at2759"/>
<accession>M7NM44</accession>
<dbReference type="HOGENOM" id="CLU_1046310_0_0_1"/>
<name>M7NM44_PNEMU</name>
<dbReference type="Pfam" id="PF10273">
    <property type="entry name" value="WGG"/>
    <property type="match status" value="1"/>
</dbReference>
<feature type="compositionally biased region" description="Polar residues" evidence="3">
    <location>
        <begin position="30"/>
        <end position="41"/>
    </location>
</feature>
<dbReference type="eggNOG" id="KOG4032">
    <property type="taxonomic scope" value="Eukaryota"/>
</dbReference>
<dbReference type="RefSeq" id="XP_007875464.1">
    <property type="nucleotide sequence ID" value="XM_007877273.1"/>
</dbReference>
<evidence type="ECO:0000256" key="2">
    <source>
        <dbReference type="ARBA" id="ARBA00022552"/>
    </source>
</evidence>
<comment type="similarity">
    <text evidence="1">Belongs to the TSR2 family.</text>
</comment>
<evidence type="ECO:0000313" key="5">
    <source>
        <dbReference type="Proteomes" id="UP000011958"/>
    </source>
</evidence>